<keyword evidence="1 4" id="KW-1003">Cell membrane</keyword>
<evidence type="ECO:0000313" key="5">
    <source>
        <dbReference type="EMBL" id="KXU80937.1"/>
    </source>
</evidence>
<dbReference type="GO" id="GO:0009898">
    <property type="term" value="C:cytoplasmic side of plasma membrane"/>
    <property type="evidence" value="ECO:0007669"/>
    <property type="project" value="InterPro"/>
</dbReference>
<proteinExistence type="inferred from homology"/>
<comment type="similarity">
    <text evidence="4">Belongs to the Syd family.</text>
</comment>
<dbReference type="InterPro" id="IPR038228">
    <property type="entry name" value="Syd_sf"/>
</dbReference>
<dbReference type="CDD" id="cd16323">
    <property type="entry name" value="Syd"/>
    <property type="match status" value="1"/>
</dbReference>
<evidence type="ECO:0000256" key="1">
    <source>
        <dbReference type="ARBA" id="ARBA00022475"/>
    </source>
</evidence>
<dbReference type="HAMAP" id="MF_01104">
    <property type="entry name" value="Syd"/>
    <property type="match status" value="1"/>
</dbReference>
<dbReference type="Proteomes" id="UP000078435">
    <property type="component" value="Unassembled WGS sequence"/>
</dbReference>
<accession>A0A175VKF1</accession>
<evidence type="ECO:0000256" key="4">
    <source>
        <dbReference type="HAMAP-Rule" id="MF_01104"/>
    </source>
</evidence>
<dbReference type="RefSeq" id="WP_061475954.1">
    <property type="nucleotide sequence ID" value="NZ_JMGO02000003.1"/>
</dbReference>
<dbReference type="AlphaFoldDB" id="A0A175VKF1"/>
<dbReference type="NCBIfam" id="NF003439">
    <property type="entry name" value="PRK04968.1"/>
    <property type="match status" value="1"/>
</dbReference>
<protein>
    <recommendedName>
        <fullName evidence="4">Protein Syd</fullName>
    </recommendedName>
</protein>
<sequence>MSDQVLSALAHFLARWQRDGEARRGLPLCDWEADWRSPCQLQEQVDGRIPWRPYQRTEPADFSALAEALELTLHPDALALFGHWFSRPIPCLFKGLRLELILPWNEDDLDLLKENLIGHLLMLRKLKRTPSIFIATTRNEMTLISLDNENGQVWLEWLDSGRRLVLAPSLAEFLARLETLLQ</sequence>
<dbReference type="OrthoDB" id="5599437at2"/>
<name>A0A175VKF1_AEREN</name>
<gene>
    <name evidence="4" type="primary">syd</name>
    <name evidence="5" type="ORF">LCR_12725</name>
</gene>
<dbReference type="Pfam" id="PF07348">
    <property type="entry name" value="Syd"/>
    <property type="match status" value="1"/>
</dbReference>
<dbReference type="InterPro" id="IPR009948">
    <property type="entry name" value="Syd"/>
</dbReference>
<evidence type="ECO:0000256" key="2">
    <source>
        <dbReference type="ARBA" id="ARBA00022519"/>
    </source>
</evidence>
<evidence type="ECO:0000256" key="3">
    <source>
        <dbReference type="ARBA" id="ARBA00023136"/>
    </source>
</evidence>
<dbReference type="EMBL" id="JMGO02000003">
    <property type="protein sequence ID" value="KXU80937.1"/>
    <property type="molecule type" value="Genomic_DNA"/>
</dbReference>
<evidence type="ECO:0000313" key="6">
    <source>
        <dbReference type="Proteomes" id="UP000078435"/>
    </source>
</evidence>
<dbReference type="Gene3D" id="3.40.1580.20">
    <property type="entry name" value="Syd protein"/>
    <property type="match status" value="1"/>
</dbReference>
<comment type="function">
    <text evidence="4">Interacts with the SecY protein in vivo. May bind preferentially to an uncomplexed state of SecY, thus functioning either as a chelating agent for excess SecY in the cell or as a regulatory factor that negatively controls the translocase function.</text>
</comment>
<comment type="subcellular location">
    <subcellularLocation>
        <location evidence="4">Cell inner membrane</location>
        <topology evidence="4">Peripheral membrane protein</topology>
        <orientation evidence="4">Cytoplasmic side</orientation>
    </subcellularLocation>
    <text evidence="4">Loosely associated with the cytoplasmic side of the inner membrane, probably via SecY.</text>
</comment>
<reference evidence="5 6" key="1">
    <citation type="submission" date="2016-02" db="EMBL/GenBank/DDBJ databases">
        <title>Draft genome sequence of Aeromonas trota strain 1999lcr isolated from cerebrospinal fluid (CSF).</title>
        <authorList>
            <person name="Dallagassa C.B."/>
            <person name="Prediger K.C."/>
            <person name="Weiss V.A."/>
            <person name="Assis F.E."/>
            <person name="Baura V."/>
            <person name="Cruz L.M."/>
            <person name="Souza E.M."/>
            <person name="Pedrosa F.O."/>
            <person name="Fadel-Picheth C.M."/>
        </authorList>
    </citation>
    <scope>NUCLEOTIDE SEQUENCE [LARGE SCALE GENOMIC DNA]</scope>
    <source>
        <strain evidence="5 6">1999lcr</strain>
    </source>
</reference>
<comment type="caution">
    <text evidence="5">The sequence shown here is derived from an EMBL/GenBank/DDBJ whole genome shotgun (WGS) entry which is preliminary data.</text>
</comment>
<keyword evidence="3 4" id="KW-0472">Membrane</keyword>
<dbReference type="STRING" id="29489.VL01_07005"/>
<organism evidence="5 6">
    <name type="scientific">Aeromonas enteropelogenes</name>
    <name type="common">Aeromonas trota</name>
    <dbReference type="NCBI Taxonomy" id="29489"/>
    <lineage>
        <taxon>Bacteria</taxon>
        <taxon>Pseudomonadati</taxon>
        <taxon>Pseudomonadota</taxon>
        <taxon>Gammaproteobacteria</taxon>
        <taxon>Aeromonadales</taxon>
        <taxon>Aeromonadaceae</taxon>
        <taxon>Aeromonas</taxon>
    </lineage>
</organism>
<keyword evidence="2 4" id="KW-0997">Cell inner membrane</keyword>